<sequence length="142" mass="15758">SSVSDCHNVFALMCRNNQELKEKLYSFTLADEETDKLAFLRTLCRQMANNICKADAENFLASLDSHQLDIDTSDVTLGTLSKAFKFASRTKMKVGRAFSFNKTPSKLKRAVSTMMSPFGSTTNLTPASQLAQMRLASCNNLN</sequence>
<dbReference type="InterPro" id="IPR026817">
    <property type="entry name" value="Ect2"/>
</dbReference>
<feature type="non-terminal residue" evidence="2">
    <location>
        <position position="142"/>
    </location>
</feature>
<accession>A0ABQ8SU29</accession>
<dbReference type="Proteomes" id="UP001148838">
    <property type="component" value="Unassembled WGS sequence"/>
</dbReference>
<dbReference type="Pfam" id="PF21242">
    <property type="entry name" value="ECT2_PH"/>
    <property type="match status" value="1"/>
</dbReference>
<proteinExistence type="predicted"/>
<dbReference type="PANTHER" id="PTHR16777:SF2">
    <property type="entry name" value="PROTEIN ECT2"/>
    <property type="match status" value="1"/>
</dbReference>
<evidence type="ECO:0000259" key="1">
    <source>
        <dbReference type="Pfam" id="PF21242"/>
    </source>
</evidence>
<gene>
    <name evidence="2" type="ORF">ANN_17840</name>
</gene>
<dbReference type="PANTHER" id="PTHR16777">
    <property type="entry name" value="PROTEIN ECT2"/>
    <property type="match status" value="1"/>
</dbReference>
<protein>
    <recommendedName>
        <fullName evidence="1">ECT2 PH domain-containing protein</fullName>
    </recommendedName>
</protein>
<feature type="domain" description="ECT2 PH" evidence="1">
    <location>
        <begin position="4"/>
        <end position="48"/>
    </location>
</feature>
<comment type="caution">
    <text evidence="2">The sequence shown here is derived from an EMBL/GenBank/DDBJ whole genome shotgun (WGS) entry which is preliminary data.</text>
</comment>
<evidence type="ECO:0000313" key="2">
    <source>
        <dbReference type="EMBL" id="KAJ4437695.1"/>
    </source>
</evidence>
<keyword evidence="3" id="KW-1185">Reference proteome</keyword>
<feature type="non-terminal residue" evidence="2">
    <location>
        <position position="1"/>
    </location>
</feature>
<reference evidence="2 3" key="1">
    <citation type="journal article" date="2022" name="Allergy">
        <title>Genome assembly and annotation of Periplaneta americana reveal a comprehensive cockroach allergen profile.</title>
        <authorList>
            <person name="Wang L."/>
            <person name="Xiong Q."/>
            <person name="Saelim N."/>
            <person name="Wang L."/>
            <person name="Nong W."/>
            <person name="Wan A.T."/>
            <person name="Shi M."/>
            <person name="Liu X."/>
            <person name="Cao Q."/>
            <person name="Hui J.H.L."/>
            <person name="Sookrung N."/>
            <person name="Leung T.F."/>
            <person name="Tungtrongchitr A."/>
            <person name="Tsui S.K.W."/>
        </authorList>
    </citation>
    <scope>NUCLEOTIDE SEQUENCE [LARGE SCALE GENOMIC DNA]</scope>
    <source>
        <strain evidence="2">PWHHKU_190912</strain>
    </source>
</reference>
<name>A0ABQ8SU29_PERAM</name>
<evidence type="ECO:0000313" key="3">
    <source>
        <dbReference type="Proteomes" id="UP001148838"/>
    </source>
</evidence>
<organism evidence="2 3">
    <name type="scientific">Periplaneta americana</name>
    <name type="common">American cockroach</name>
    <name type="synonym">Blatta americana</name>
    <dbReference type="NCBI Taxonomy" id="6978"/>
    <lineage>
        <taxon>Eukaryota</taxon>
        <taxon>Metazoa</taxon>
        <taxon>Ecdysozoa</taxon>
        <taxon>Arthropoda</taxon>
        <taxon>Hexapoda</taxon>
        <taxon>Insecta</taxon>
        <taxon>Pterygota</taxon>
        <taxon>Neoptera</taxon>
        <taxon>Polyneoptera</taxon>
        <taxon>Dictyoptera</taxon>
        <taxon>Blattodea</taxon>
        <taxon>Blattoidea</taxon>
        <taxon>Blattidae</taxon>
        <taxon>Blattinae</taxon>
        <taxon>Periplaneta</taxon>
    </lineage>
</organism>
<dbReference type="EMBL" id="JAJSOF020000021">
    <property type="protein sequence ID" value="KAJ4437695.1"/>
    <property type="molecule type" value="Genomic_DNA"/>
</dbReference>
<dbReference type="InterPro" id="IPR049395">
    <property type="entry name" value="ECT2_PH"/>
</dbReference>